<dbReference type="RefSeq" id="WP_345148089.1">
    <property type="nucleotide sequence ID" value="NZ_BAABEO010000006.1"/>
</dbReference>
<dbReference type="Gene3D" id="1.10.630.10">
    <property type="entry name" value="Cytochrome P450"/>
    <property type="match status" value="1"/>
</dbReference>
<feature type="region of interest" description="Disordered" evidence="3">
    <location>
        <begin position="1"/>
        <end position="36"/>
    </location>
</feature>
<proteinExistence type="inferred from homology"/>
<dbReference type="InterPro" id="IPR002397">
    <property type="entry name" value="Cyt_P450_B"/>
</dbReference>
<comment type="caution">
    <text evidence="4">The sequence shown here is derived from an EMBL/GenBank/DDBJ whole genome shotgun (WGS) entry which is preliminary data.</text>
</comment>
<keyword evidence="2" id="KW-0408">Iron</keyword>
<evidence type="ECO:0000313" key="5">
    <source>
        <dbReference type="Proteomes" id="UP001500752"/>
    </source>
</evidence>
<protein>
    <submittedName>
        <fullName evidence="4">Cytochrome P450</fullName>
    </submittedName>
</protein>
<organism evidence="4 5">
    <name type="scientific">Arthrobacter ginkgonis</name>
    <dbReference type="NCBI Taxonomy" id="1630594"/>
    <lineage>
        <taxon>Bacteria</taxon>
        <taxon>Bacillati</taxon>
        <taxon>Actinomycetota</taxon>
        <taxon>Actinomycetes</taxon>
        <taxon>Micrococcales</taxon>
        <taxon>Micrococcaceae</taxon>
        <taxon>Arthrobacter</taxon>
    </lineage>
</organism>
<dbReference type="PRINTS" id="PR00359">
    <property type="entry name" value="BP450"/>
</dbReference>
<keyword evidence="2" id="KW-0479">Metal-binding</keyword>
<dbReference type="InterPro" id="IPR001128">
    <property type="entry name" value="Cyt_P450"/>
</dbReference>
<dbReference type="PROSITE" id="PS00086">
    <property type="entry name" value="CYTOCHROME_P450"/>
    <property type="match status" value="1"/>
</dbReference>
<evidence type="ECO:0000256" key="2">
    <source>
        <dbReference type="RuleBase" id="RU000461"/>
    </source>
</evidence>
<dbReference type="SUPFAM" id="SSF48264">
    <property type="entry name" value="Cytochrome P450"/>
    <property type="match status" value="1"/>
</dbReference>
<evidence type="ECO:0000256" key="1">
    <source>
        <dbReference type="ARBA" id="ARBA00010617"/>
    </source>
</evidence>
<keyword evidence="2" id="KW-0349">Heme</keyword>
<keyword evidence="2" id="KW-0560">Oxidoreductase</keyword>
<sequence length="414" mass="46272">MEPITQADPATILPPAGCPAHNRRDDHDFDPQGPETFDSAHAQFRELRSKCPVARSQEFGGFWAMLGYPELLEVITDIDRFTTSKQNAIPKFAFTGVRPPLHLDPPEHMAYRRVINKFFTPPKMRAMEPRVRRSVRELLDPLVARGEANMALEYAQKLPAHVFADFFNLTVDLSTEIKQVSGTYVDAIQVLDHETVKKLSGRLYEIAQLIIDERADGSYSPEEDLTAALIATEYDGGPLPDAMVLGCVRQLIVTGMVAPSVFIGNMFVHLARDPELQEFLRANPAKIPAAVEEFLRLYNPYRGMARTARQDTIVAGQEILQDDPIALVYTAANRDPRVFEDPDTFVLDRDNIKDHISFGRGTHSCPGAPLARVMLVATLEEALARAEFRLTGDPGMAKWAEWGTNFVPLEFIAL</sequence>
<keyword evidence="2" id="KW-0503">Monooxygenase</keyword>
<comment type="similarity">
    <text evidence="1 2">Belongs to the cytochrome P450 family.</text>
</comment>
<dbReference type="PANTHER" id="PTHR46696:SF6">
    <property type="entry name" value="P450, PUTATIVE (EUROFUNG)-RELATED"/>
    <property type="match status" value="1"/>
</dbReference>
<name>A0ABP7BUQ9_9MICC</name>
<evidence type="ECO:0000313" key="4">
    <source>
        <dbReference type="EMBL" id="GAA3668812.1"/>
    </source>
</evidence>
<dbReference type="InterPro" id="IPR036396">
    <property type="entry name" value="Cyt_P450_sf"/>
</dbReference>
<dbReference type="Pfam" id="PF00067">
    <property type="entry name" value="p450"/>
    <property type="match status" value="1"/>
</dbReference>
<gene>
    <name evidence="4" type="ORF">GCM10023081_04110</name>
</gene>
<dbReference type="Proteomes" id="UP001500752">
    <property type="component" value="Unassembled WGS sequence"/>
</dbReference>
<keyword evidence="5" id="KW-1185">Reference proteome</keyword>
<accession>A0ABP7BUQ9</accession>
<reference evidence="5" key="1">
    <citation type="journal article" date="2019" name="Int. J. Syst. Evol. Microbiol.">
        <title>The Global Catalogue of Microorganisms (GCM) 10K type strain sequencing project: providing services to taxonomists for standard genome sequencing and annotation.</title>
        <authorList>
            <consortium name="The Broad Institute Genomics Platform"/>
            <consortium name="The Broad Institute Genome Sequencing Center for Infectious Disease"/>
            <person name="Wu L."/>
            <person name="Ma J."/>
        </authorList>
    </citation>
    <scope>NUCLEOTIDE SEQUENCE [LARGE SCALE GENOMIC DNA]</scope>
    <source>
        <strain evidence="5">JCM 30742</strain>
    </source>
</reference>
<evidence type="ECO:0000256" key="3">
    <source>
        <dbReference type="SAM" id="MobiDB-lite"/>
    </source>
</evidence>
<dbReference type="EMBL" id="BAABEO010000006">
    <property type="protein sequence ID" value="GAA3668812.1"/>
    <property type="molecule type" value="Genomic_DNA"/>
</dbReference>
<dbReference type="InterPro" id="IPR017972">
    <property type="entry name" value="Cyt_P450_CS"/>
</dbReference>
<dbReference type="PANTHER" id="PTHR46696">
    <property type="entry name" value="P450, PUTATIVE (EUROFUNG)-RELATED"/>
    <property type="match status" value="1"/>
</dbReference>